<dbReference type="AlphaFoldDB" id="A0A3N2GPU9"/>
<dbReference type="EMBL" id="RKHY01000001">
    <property type="protein sequence ID" value="ROS38652.1"/>
    <property type="molecule type" value="Genomic_DNA"/>
</dbReference>
<dbReference type="GO" id="GO:0003677">
    <property type="term" value="F:DNA binding"/>
    <property type="evidence" value="ECO:0007669"/>
    <property type="project" value="InterPro"/>
</dbReference>
<accession>A0A3N2GPU9</accession>
<comment type="caution">
    <text evidence="3">The sequence shown here is derived from an EMBL/GenBank/DDBJ whole genome shotgun (WGS) entry which is preliminary data.</text>
</comment>
<dbReference type="Gene3D" id="1.10.260.40">
    <property type="entry name" value="lambda repressor-like DNA-binding domains"/>
    <property type="match status" value="1"/>
</dbReference>
<dbReference type="RefSeq" id="WP_123687052.1">
    <property type="nucleotide sequence ID" value="NZ_CBDRBK010000003.1"/>
</dbReference>
<evidence type="ECO:0000313" key="3">
    <source>
        <dbReference type="EMBL" id="ROS38652.1"/>
    </source>
</evidence>
<feature type="compositionally biased region" description="Basic and acidic residues" evidence="1">
    <location>
        <begin position="272"/>
        <end position="284"/>
    </location>
</feature>
<dbReference type="SMART" id="SM00530">
    <property type="entry name" value="HTH_XRE"/>
    <property type="match status" value="1"/>
</dbReference>
<dbReference type="PROSITE" id="PS50943">
    <property type="entry name" value="HTH_CROC1"/>
    <property type="match status" value="1"/>
</dbReference>
<feature type="region of interest" description="Disordered" evidence="1">
    <location>
        <begin position="263"/>
        <end position="284"/>
    </location>
</feature>
<dbReference type="PANTHER" id="PTHR35010">
    <property type="entry name" value="BLL4672 PROTEIN-RELATED"/>
    <property type="match status" value="1"/>
</dbReference>
<feature type="domain" description="HTH cro/C1-type" evidence="2">
    <location>
        <begin position="34"/>
        <end position="81"/>
    </location>
</feature>
<sequence>MEDDNRLGQFIRARRNVVTPADLGLADSGRRRGGLRREEVATLAGISTDYLARLEQGRERNPSDHVLQSLAAVLGLDQEAVEHLYRLARPRPRRRRFRQVDPDLRRLMDTWTHTPAMVVGPLLDVLAANPLGQALYAPAGPEPNLGRFCFLDPAAREFYRDWDSVAAKGVAALRVAAGADPDDQRLTDLVGELTVKSPEFVRLWSRHDVREKKHEPMRIRHPQVGELDLSYHSFTVNSAPGQQLKVFQAQPGSATEERLALLGSLRTTESADGDRARGRGHEVG</sequence>
<reference evidence="3 4" key="1">
    <citation type="submission" date="2018-11" db="EMBL/GenBank/DDBJ databases">
        <title>Sequencing the genomes of 1000 actinobacteria strains.</title>
        <authorList>
            <person name="Klenk H.-P."/>
        </authorList>
    </citation>
    <scope>NUCLEOTIDE SEQUENCE [LARGE SCALE GENOMIC DNA]</scope>
    <source>
        <strain evidence="3 4">DSM 44348</strain>
    </source>
</reference>
<proteinExistence type="predicted"/>
<dbReference type="CDD" id="cd00093">
    <property type="entry name" value="HTH_XRE"/>
    <property type="match status" value="1"/>
</dbReference>
<evidence type="ECO:0000313" key="4">
    <source>
        <dbReference type="Proteomes" id="UP000274843"/>
    </source>
</evidence>
<evidence type="ECO:0000256" key="1">
    <source>
        <dbReference type="SAM" id="MobiDB-lite"/>
    </source>
</evidence>
<dbReference type="Pfam" id="PF17765">
    <property type="entry name" value="MLTR_LBD"/>
    <property type="match status" value="1"/>
</dbReference>
<dbReference type="SUPFAM" id="SSF47413">
    <property type="entry name" value="lambda repressor-like DNA-binding domains"/>
    <property type="match status" value="1"/>
</dbReference>
<dbReference type="InterPro" id="IPR041413">
    <property type="entry name" value="MLTR_LBD"/>
</dbReference>
<dbReference type="InterPro" id="IPR001387">
    <property type="entry name" value="Cro/C1-type_HTH"/>
</dbReference>
<dbReference type="Pfam" id="PF13560">
    <property type="entry name" value="HTH_31"/>
    <property type="match status" value="1"/>
</dbReference>
<dbReference type="Proteomes" id="UP000274843">
    <property type="component" value="Unassembled WGS sequence"/>
</dbReference>
<dbReference type="PANTHER" id="PTHR35010:SF2">
    <property type="entry name" value="BLL4672 PROTEIN"/>
    <property type="match status" value="1"/>
</dbReference>
<evidence type="ECO:0000259" key="2">
    <source>
        <dbReference type="PROSITE" id="PS50943"/>
    </source>
</evidence>
<dbReference type="InterPro" id="IPR010982">
    <property type="entry name" value="Lambda_DNA-bd_dom_sf"/>
</dbReference>
<protein>
    <submittedName>
        <fullName evidence="3">Helix-turn-helix protein</fullName>
    </submittedName>
</protein>
<name>A0A3N2GPU9_9PSEU</name>
<dbReference type="Gene3D" id="3.30.450.180">
    <property type="match status" value="1"/>
</dbReference>
<dbReference type="GeneID" id="301842400"/>
<organism evidence="3 4">
    <name type="scientific">Amycolatopsis thermoflava</name>
    <dbReference type="NCBI Taxonomy" id="84480"/>
    <lineage>
        <taxon>Bacteria</taxon>
        <taxon>Bacillati</taxon>
        <taxon>Actinomycetota</taxon>
        <taxon>Actinomycetes</taxon>
        <taxon>Pseudonocardiales</taxon>
        <taxon>Pseudonocardiaceae</taxon>
        <taxon>Amycolatopsis</taxon>
        <taxon>Amycolatopsis methanolica group</taxon>
    </lineage>
</organism>
<gene>
    <name evidence="3" type="ORF">EDD35_0936</name>
</gene>
<keyword evidence="4" id="KW-1185">Reference proteome</keyword>